<gene>
    <name evidence="1" type="primary">PPUP9740</name>
</gene>
<dbReference type="EMBL" id="GBYX01478033">
    <property type="protein sequence ID" value="JAO03657.1"/>
    <property type="molecule type" value="Transcribed_RNA"/>
</dbReference>
<sequence>KKPGSASYLYLCNIKPVTFDLYGVLALLSTWHSHLPALYAKQRADTSAARLRAAPAAPAAYRKRKGRSADFLMKSLAGEADRQISFPAASPPWWTDIEQYYRPEDRSDIYSG</sequence>
<feature type="non-terminal residue" evidence="1">
    <location>
        <position position="1"/>
    </location>
</feature>
<accession>A0A0S7ENG4</accession>
<evidence type="ECO:0000313" key="1">
    <source>
        <dbReference type="EMBL" id="JAO03657.1"/>
    </source>
</evidence>
<proteinExistence type="predicted"/>
<protein>
    <submittedName>
        <fullName evidence="1">PPUP9740</fullName>
    </submittedName>
</protein>
<name>A0A0S7ENG4_9TELE</name>
<dbReference type="AlphaFoldDB" id="A0A0S7ENG4"/>
<organism evidence="1">
    <name type="scientific">Poeciliopsis prolifica</name>
    <name type="common">blackstripe livebearer</name>
    <dbReference type="NCBI Taxonomy" id="188132"/>
    <lineage>
        <taxon>Eukaryota</taxon>
        <taxon>Metazoa</taxon>
        <taxon>Chordata</taxon>
        <taxon>Craniata</taxon>
        <taxon>Vertebrata</taxon>
        <taxon>Euteleostomi</taxon>
        <taxon>Actinopterygii</taxon>
        <taxon>Neopterygii</taxon>
        <taxon>Teleostei</taxon>
        <taxon>Neoteleostei</taxon>
        <taxon>Acanthomorphata</taxon>
        <taxon>Ovalentaria</taxon>
        <taxon>Atherinomorphae</taxon>
        <taxon>Cyprinodontiformes</taxon>
        <taxon>Poeciliidae</taxon>
        <taxon>Poeciliinae</taxon>
        <taxon>Poeciliopsis</taxon>
    </lineage>
</organism>
<reference evidence="1" key="1">
    <citation type="submission" date="2014-12" db="EMBL/GenBank/DDBJ databases">
        <title>Parallel Evolution in Life History Adaptation Evident in the Tissue-Specific Poeciliopsis prolifica transcriptome.</title>
        <authorList>
            <person name="Jue N.K."/>
            <person name="Foley R.J."/>
            <person name="Obergfell C."/>
            <person name="Reznick D.N."/>
            <person name="O'Neill R.J."/>
            <person name="O'Neill M.J."/>
        </authorList>
    </citation>
    <scope>NUCLEOTIDE SEQUENCE</scope>
</reference>